<dbReference type="Pfam" id="PF21983">
    <property type="entry name" value="NikA-like"/>
    <property type="match status" value="1"/>
</dbReference>
<gene>
    <name evidence="1" type="ORF">VIS19158_10974</name>
</gene>
<name>F9RQP3_9VIBR</name>
<dbReference type="AlphaFoldDB" id="F9RQP3"/>
<dbReference type="EMBL" id="AFWE01000170">
    <property type="protein sequence ID" value="EGU33974.1"/>
    <property type="molecule type" value="Genomic_DNA"/>
</dbReference>
<dbReference type="Proteomes" id="UP000004349">
    <property type="component" value="Unassembled WGS sequence"/>
</dbReference>
<comment type="caution">
    <text evidence="1">The sequence shown here is derived from an EMBL/GenBank/DDBJ whole genome shotgun (WGS) entry which is preliminary data.</text>
</comment>
<evidence type="ECO:0000313" key="1">
    <source>
        <dbReference type="EMBL" id="EGU33974.1"/>
    </source>
</evidence>
<sequence>MPMNKEHKNHWIHFRVTETEKQTFLKKVKEANTTESDLLRERILNDEYFIVAREPKASVDKKRLLMLFNKASNNLNQIAHQANSHNLKGTLTNKIFVQLLSTLIGVRNMLRKELNNVD</sequence>
<accession>F9RQP3</accession>
<reference evidence="1 2" key="1">
    <citation type="journal article" date="2012" name="Int. J. Syst. Evol. Microbiol.">
        <title>Vibrio caribbeanicus sp. nov., isolated from the marine sponge Scleritoderma cyanea.</title>
        <authorList>
            <person name="Hoffmann M."/>
            <person name="Monday S.R."/>
            <person name="Allard M.W."/>
            <person name="Strain E.A."/>
            <person name="Whittaker P."/>
            <person name="Naum M."/>
            <person name="McCarthy P.J."/>
            <person name="Lopez J.V."/>
            <person name="Fischer M."/>
            <person name="Brown E.W."/>
        </authorList>
    </citation>
    <scope>NUCLEOTIDE SEQUENCE [LARGE SCALE GENOMIC DNA]</scope>
    <source>
        <strain evidence="1 2">LMG 19158</strain>
    </source>
</reference>
<organism evidence="1 2">
    <name type="scientific">Vibrio scophthalmi LMG 19158</name>
    <dbReference type="NCBI Taxonomy" id="870967"/>
    <lineage>
        <taxon>Bacteria</taxon>
        <taxon>Pseudomonadati</taxon>
        <taxon>Pseudomonadota</taxon>
        <taxon>Gammaproteobacteria</taxon>
        <taxon>Vibrionales</taxon>
        <taxon>Vibrionaceae</taxon>
        <taxon>Vibrio</taxon>
    </lineage>
</organism>
<protein>
    <submittedName>
        <fullName evidence="1">Mobilization protein</fullName>
    </submittedName>
</protein>
<evidence type="ECO:0000313" key="2">
    <source>
        <dbReference type="Proteomes" id="UP000004349"/>
    </source>
</evidence>
<dbReference type="eggNOG" id="ENOG5031Q38">
    <property type="taxonomic scope" value="Bacteria"/>
</dbReference>
<dbReference type="RefSeq" id="WP_005596782.1">
    <property type="nucleotide sequence ID" value="NZ_AFWE01000170.1"/>
</dbReference>
<dbReference type="InterPro" id="IPR053842">
    <property type="entry name" value="NikA-like"/>
</dbReference>
<proteinExistence type="predicted"/>